<gene>
    <name evidence="1" type="ORF">BJL86_2783</name>
</gene>
<dbReference type="Gene3D" id="3.40.50.1820">
    <property type="entry name" value="alpha/beta hydrolase"/>
    <property type="match status" value="1"/>
</dbReference>
<evidence type="ECO:0000313" key="1">
    <source>
        <dbReference type="EMBL" id="ANI93543.1"/>
    </source>
</evidence>
<accession>A0A173LNR3</accession>
<dbReference type="KEGG" id="dtm:BJL86_2783"/>
<dbReference type="STRING" id="499555.BJL86_2783"/>
<proteinExistence type="predicted"/>
<evidence type="ECO:0000313" key="2">
    <source>
        <dbReference type="Proteomes" id="UP000186104"/>
    </source>
</evidence>
<dbReference type="InterPro" id="IPR029058">
    <property type="entry name" value="AB_hydrolase_fold"/>
</dbReference>
<dbReference type="Proteomes" id="UP000186104">
    <property type="component" value="Chromosome"/>
</dbReference>
<name>A0A173LNR3_9ACTN</name>
<organism evidence="1 2">
    <name type="scientific">Dietzia timorensis</name>
    <dbReference type="NCBI Taxonomy" id="499555"/>
    <lineage>
        <taxon>Bacteria</taxon>
        <taxon>Bacillati</taxon>
        <taxon>Actinomycetota</taxon>
        <taxon>Actinomycetes</taxon>
        <taxon>Mycobacteriales</taxon>
        <taxon>Dietziaceae</taxon>
        <taxon>Dietzia</taxon>
    </lineage>
</organism>
<sequence length="162" mass="17581">MRTLFIHGAGGFDEDRPLAAAFGAHASMPRMSDEDMSYESWAGTLRPALAELDDGDLVIAHSFGGSILLLILAEEAWPRFDVHMLAMPNWGPKGWAIADYEFAAPVPPQSITLHHCADDDVVPHSHLGLNSALLPRAPVASYSSGGHQFDGRHDELRAAFTH</sequence>
<dbReference type="RefSeq" id="WP_067470751.1">
    <property type="nucleotide sequence ID" value="NZ_CP015961.1"/>
</dbReference>
<dbReference type="EMBL" id="CP015961">
    <property type="protein sequence ID" value="ANI93543.1"/>
    <property type="molecule type" value="Genomic_DNA"/>
</dbReference>
<dbReference type="OrthoDB" id="8894777at2"/>
<keyword evidence="2" id="KW-1185">Reference proteome</keyword>
<dbReference type="SUPFAM" id="SSF53474">
    <property type="entry name" value="alpha/beta-Hydrolases"/>
    <property type="match status" value="1"/>
</dbReference>
<protein>
    <recommendedName>
        <fullName evidence="3">Alpha/beta hydrolase</fullName>
    </recommendedName>
</protein>
<reference evidence="1 2" key="1">
    <citation type="submission" date="2016-06" db="EMBL/GenBank/DDBJ databases">
        <title>Complete genome sequence of a saline-alkali tolerant type strain Dietzia timorensis ID05-A0528T.</title>
        <authorList>
            <person name="Wu X."/>
        </authorList>
    </citation>
    <scope>NUCLEOTIDE SEQUENCE [LARGE SCALE GENOMIC DNA]</scope>
    <source>
        <strain evidence="1 2">ID05-A0528</strain>
    </source>
</reference>
<evidence type="ECO:0008006" key="3">
    <source>
        <dbReference type="Google" id="ProtNLM"/>
    </source>
</evidence>
<dbReference type="AlphaFoldDB" id="A0A173LNR3"/>